<feature type="domain" description="DNA replication complex GINS protein PSF3 N-terminal" evidence="6">
    <location>
        <begin position="5"/>
        <end position="57"/>
    </location>
</feature>
<dbReference type="InterPro" id="IPR038437">
    <property type="entry name" value="GINS_Psf3_sf"/>
</dbReference>
<feature type="domain" description="GINS subunit" evidence="5">
    <location>
        <begin position="70"/>
        <end position="165"/>
    </location>
</feature>
<dbReference type="SUPFAM" id="SSF158573">
    <property type="entry name" value="GINS helical bundle-like"/>
    <property type="match status" value="1"/>
</dbReference>
<comment type="subcellular location">
    <subcellularLocation>
        <location evidence="1">Nucleus</location>
    </subcellularLocation>
</comment>
<evidence type="ECO:0000259" key="6">
    <source>
        <dbReference type="Pfam" id="PF22466"/>
    </source>
</evidence>
<evidence type="ECO:0000256" key="1">
    <source>
        <dbReference type="ARBA" id="ARBA00004123"/>
    </source>
</evidence>
<dbReference type="InterPro" id="IPR010492">
    <property type="entry name" value="GINS_Psf3"/>
</dbReference>
<dbReference type="InterPro" id="IPR036224">
    <property type="entry name" value="GINS_bundle-like_dom_sf"/>
</dbReference>
<sequence>MADYYDINHILMEEEPVSVVFRVGANGAGLLDPGSENNNVEAGAKVELPFWLAQDLCTREAVSINNPTFYNHRIRKEMQADPACVNLRSRCPYFYELGCKLAPLVSDRSLGSFLLYTLRGRFKDILCKAHSIAFSATSKFLQLLTREESQLFDAAYTSMKAFKKWRLEGPRLEKASVLGRKRRREESLHAP</sequence>
<evidence type="ECO:0000256" key="2">
    <source>
        <dbReference type="ARBA" id="ARBA00006343"/>
    </source>
</evidence>
<dbReference type="PANTHER" id="PTHR22768">
    <property type="entry name" value="DNA REPLICATION COMPLEX GINS PROTEIN PSF3"/>
    <property type="match status" value="1"/>
</dbReference>
<dbReference type="InterPro" id="IPR021151">
    <property type="entry name" value="GINS_A"/>
</dbReference>
<name>D5A935_PICSI</name>
<evidence type="ECO:0000313" key="7">
    <source>
        <dbReference type="EMBL" id="ADE76054.1"/>
    </source>
</evidence>
<comment type="similarity">
    <text evidence="2">Belongs to the GINS3/PSF3 family.</text>
</comment>
<keyword evidence="4" id="KW-0539">Nucleus</keyword>
<dbReference type="InterPro" id="IPR055221">
    <property type="entry name" value="PSF3_N"/>
</dbReference>
<protein>
    <submittedName>
        <fullName evidence="7">Uncharacterized protein</fullName>
    </submittedName>
</protein>
<dbReference type="GO" id="GO:1902975">
    <property type="term" value="P:mitotic DNA replication initiation"/>
    <property type="evidence" value="ECO:0007669"/>
    <property type="project" value="TreeGrafter"/>
</dbReference>
<dbReference type="EMBL" id="BT122688">
    <property type="protein sequence ID" value="ADE76054.1"/>
    <property type="molecule type" value="mRNA"/>
</dbReference>
<evidence type="ECO:0000256" key="3">
    <source>
        <dbReference type="ARBA" id="ARBA00022705"/>
    </source>
</evidence>
<evidence type="ECO:0000259" key="5">
    <source>
        <dbReference type="Pfam" id="PF05916"/>
    </source>
</evidence>
<keyword evidence="3" id="KW-0235">DNA replication</keyword>
<dbReference type="PANTHER" id="PTHR22768:SF0">
    <property type="entry name" value="DNA REPLICATION COMPLEX GINS PROTEIN PSF3"/>
    <property type="match status" value="1"/>
</dbReference>
<reference evidence="7" key="1">
    <citation type="submission" date="2010-04" db="EMBL/GenBank/DDBJ databases">
        <authorList>
            <person name="Reid K.E."/>
            <person name="Liao N."/>
            <person name="Chan S."/>
            <person name="Docking R."/>
            <person name="Taylor G."/>
            <person name="Moore R."/>
            <person name="Mayo M."/>
            <person name="Munro S."/>
            <person name="King J."/>
            <person name="Yanchuk A."/>
            <person name="Holt R."/>
            <person name="Jones S."/>
            <person name="Marra M."/>
            <person name="Ritland C.E."/>
            <person name="Ritland K."/>
            <person name="Bohlmann J."/>
        </authorList>
    </citation>
    <scope>NUCLEOTIDE SEQUENCE</scope>
    <source>
        <tissue evidence="7">Buds collected with no treatment. Collection October 2007</tissue>
    </source>
</reference>
<accession>D5A935</accession>
<dbReference type="Pfam" id="PF22466">
    <property type="entry name" value="PSF3_N"/>
    <property type="match status" value="1"/>
</dbReference>
<dbReference type="CDD" id="cd21693">
    <property type="entry name" value="GINS_B_Psf3"/>
    <property type="match status" value="1"/>
</dbReference>
<dbReference type="AlphaFoldDB" id="D5A935"/>
<dbReference type="Pfam" id="PF05916">
    <property type="entry name" value="Sld5"/>
    <property type="match status" value="1"/>
</dbReference>
<dbReference type="SUPFAM" id="SSF160059">
    <property type="entry name" value="PriA/YqbF domain"/>
    <property type="match status" value="1"/>
</dbReference>
<proteinExistence type="evidence at transcript level"/>
<dbReference type="GO" id="GO:0000811">
    <property type="term" value="C:GINS complex"/>
    <property type="evidence" value="ECO:0007669"/>
    <property type="project" value="TreeGrafter"/>
</dbReference>
<evidence type="ECO:0000256" key="4">
    <source>
        <dbReference type="ARBA" id="ARBA00023242"/>
    </source>
</evidence>
<organism evidence="7">
    <name type="scientific">Picea sitchensis</name>
    <name type="common">Sitka spruce</name>
    <name type="synonym">Pinus sitchensis</name>
    <dbReference type="NCBI Taxonomy" id="3332"/>
    <lineage>
        <taxon>Eukaryota</taxon>
        <taxon>Viridiplantae</taxon>
        <taxon>Streptophyta</taxon>
        <taxon>Embryophyta</taxon>
        <taxon>Tracheophyta</taxon>
        <taxon>Spermatophyta</taxon>
        <taxon>Pinopsida</taxon>
        <taxon>Pinidae</taxon>
        <taxon>Conifers I</taxon>
        <taxon>Pinales</taxon>
        <taxon>Pinaceae</taxon>
        <taxon>Picea</taxon>
    </lineage>
</organism>
<dbReference type="Gene3D" id="1.20.58.2050">
    <property type="match status" value="1"/>
</dbReference>
<dbReference type="CDD" id="cd11713">
    <property type="entry name" value="GINS_A_psf3"/>
    <property type="match status" value="1"/>
</dbReference>